<dbReference type="Gramene" id="Kaladp0085s0101.2.v1.1">
    <property type="protein sequence ID" value="Kaladp0085s0101.2.v1.1.CDS.1"/>
    <property type="gene ID" value="Kaladp0085s0101.v1.1"/>
</dbReference>
<dbReference type="AlphaFoldDB" id="A0A7N0UWJ8"/>
<sequence>MLAFIAKKLFRSSVDKAALTRVQKPSKTTLKLKAFVSSVAIQSTTPLQSDPKVDDFTASYLIHSCGLQIDAARRVSSNFQLQSVDQPDQALNFFKRCGFTDYEISTIVRRQPTLLLADADVILQPQFELLASLGAPLSNVLRLIHDCPGILNVENLDAVLDTLKRLTRRGEEVLNVLARFDGLSLSMMSNLAPNVAFLRDIRMPDSSVFDFLMENGNVLLTVPERFKEMADRVLEMGFDPKESSFVEAICTFAGVDGETWELRVERFKKWGWSDKECDMAFRTEPRLMLVSDKKIDRAMDYLVTYMGVKPSVVAGCLNILEYNLDKRIIPLCPVREFVDALSDTPDRLRDKYDRALTKMFKTEKQHSGGSSKPFDAISVEAWERKVDSFKKRWGWSHREFLMAFRNHPRMMLVSQKKIDGIMEFLVNKMGVDASVVAEHPNILKYSLERRITPRCSVIELLMSQGVVERKDHNIYYVLRISEETFVEAFVKKYQKILPKLMDFYSQKQLTGDAVIHRLG</sequence>
<organism evidence="4 5">
    <name type="scientific">Kalanchoe fedtschenkoi</name>
    <name type="common">Lavender scallops</name>
    <name type="synonym">South American air plant</name>
    <dbReference type="NCBI Taxonomy" id="63787"/>
    <lineage>
        <taxon>Eukaryota</taxon>
        <taxon>Viridiplantae</taxon>
        <taxon>Streptophyta</taxon>
        <taxon>Embryophyta</taxon>
        <taxon>Tracheophyta</taxon>
        <taxon>Spermatophyta</taxon>
        <taxon>Magnoliopsida</taxon>
        <taxon>eudicotyledons</taxon>
        <taxon>Gunneridae</taxon>
        <taxon>Pentapetalae</taxon>
        <taxon>Saxifragales</taxon>
        <taxon>Crassulaceae</taxon>
        <taxon>Kalanchoe</taxon>
    </lineage>
</organism>
<keyword evidence="2" id="KW-0804">Transcription</keyword>
<protein>
    <recommendedName>
        <fullName evidence="6">Mitochondrial transcription termination factor</fullName>
    </recommendedName>
</protein>
<evidence type="ECO:0008006" key="6">
    <source>
        <dbReference type="Google" id="ProtNLM"/>
    </source>
</evidence>
<keyword evidence="5" id="KW-1185">Reference proteome</keyword>
<dbReference type="Gramene" id="Kaladp0085s0101.1.v1.1">
    <property type="protein sequence ID" value="Kaladp0085s0101.1.v1.1.CDS.1"/>
    <property type="gene ID" value="Kaladp0085s0101.v1.1"/>
</dbReference>
<name>A0A7N0UWJ8_KALFE</name>
<reference evidence="4" key="1">
    <citation type="submission" date="2021-01" db="UniProtKB">
        <authorList>
            <consortium name="EnsemblPlants"/>
        </authorList>
    </citation>
    <scope>IDENTIFICATION</scope>
</reference>
<dbReference type="Pfam" id="PF02536">
    <property type="entry name" value="mTERF"/>
    <property type="match status" value="3"/>
</dbReference>
<dbReference type="Proteomes" id="UP000594263">
    <property type="component" value="Unplaced"/>
</dbReference>
<dbReference type="PANTHER" id="PTHR13068">
    <property type="entry name" value="CGI-12 PROTEIN-RELATED"/>
    <property type="match status" value="1"/>
</dbReference>
<keyword evidence="2" id="KW-0805">Transcription regulation</keyword>
<evidence type="ECO:0000256" key="3">
    <source>
        <dbReference type="ARBA" id="ARBA00022946"/>
    </source>
</evidence>
<dbReference type="GO" id="GO:0006353">
    <property type="term" value="P:DNA-templated transcription termination"/>
    <property type="evidence" value="ECO:0007669"/>
    <property type="project" value="UniProtKB-KW"/>
</dbReference>
<evidence type="ECO:0000256" key="1">
    <source>
        <dbReference type="ARBA" id="ARBA00007692"/>
    </source>
</evidence>
<dbReference type="InterPro" id="IPR038538">
    <property type="entry name" value="MTERF_sf"/>
</dbReference>
<dbReference type="EnsemblPlants" id="Kaladp0085s0101.1.v1.1">
    <property type="protein sequence ID" value="Kaladp0085s0101.1.v1.1.CDS.1"/>
    <property type="gene ID" value="Kaladp0085s0101.v1.1"/>
</dbReference>
<dbReference type="OMA" id="ESNILMM"/>
<accession>A0A7N0UWJ8</accession>
<keyword evidence="2" id="KW-0806">Transcription termination</keyword>
<dbReference type="InterPro" id="IPR003690">
    <property type="entry name" value="MTERF"/>
</dbReference>
<dbReference type="EnsemblPlants" id="Kaladp0085s0101.2.v1.1">
    <property type="protein sequence ID" value="Kaladp0085s0101.2.v1.1.CDS.1"/>
    <property type="gene ID" value="Kaladp0085s0101.v1.1"/>
</dbReference>
<dbReference type="FunFam" id="1.25.70.10:FF:000001">
    <property type="entry name" value="Mitochondrial transcription termination factor-like"/>
    <property type="match status" value="2"/>
</dbReference>
<evidence type="ECO:0000256" key="2">
    <source>
        <dbReference type="ARBA" id="ARBA00022472"/>
    </source>
</evidence>
<dbReference type="SMART" id="SM00733">
    <property type="entry name" value="Mterf"/>
    <property type="match status" value="5"/>
</dbReference>
<dbReference type="PANTHER" id="PTHR13068:SF236">
    <property type="entry name" value="OS02G0749800 PROTEIN"/>
    <property type="match status" value="1"/>
</dbReference>
<proteinExistence type="inferred from homology"/>
<keyword evidence="3" id="KW-0809">Transit peptide</keyword>
<dbReference type="Gene3D" id="1.25.70.10">
    <property type="entry name" value="Transcription termination factor 3, mitochondrial"/>
    <property type="match status" value="2"/>
</dbReference>
<evidence type="ECO:0000313" key="5">
    <source>
        <dbReference type="Proteomes" id="UP000594263"/>
    </source>
</evidence>
<evidence type="ECO:0000313" key="4">
    <source>
        <dbReference type="EnsemblPlants" id="Kaladp0085s0101.2.v1.1.CDS.1"/>
    </source>
</evidence>
<dbReference type="GO" id="GO:0003676">
    <property type="term" value="F:nucleic acid binding"/>
    <property type="evidence" value="ECO:0007669"/>
    <property type="project" value="InterPro"/>
</dbReference>
<comment type="similarity">
    <text evidence="1">Belongs to the mTERF family.</text>
</comment>